<sequence>MPQTCKGQYVKVGGWGGSGGTNPWSFSVPDDCQLSKIRLASDATCIHSIQFTYITPKGGQINSPIYGTDHACDKIDIVSIGSGCTLTEISESGTGRIMYTVHTGARVELPSHCPWFKESLQDSSENLEIALTVIFDLELVPSCLIVTDLELHEIINLASSFEHLCDSSPPCDLVSFGLTYSYFFHLESCLTIFLDMLCLEHFMTSRKTLSIRVAEDSTNMFHTVKDAKSLWAAIKSRFGGIVESKKMQKTVLKQQFKNFSTSDTEGLDKAYDSPQLDDEDLKQINHDDLEEIDLKWQVAMLSMRVKRFYKKTERKLNFNSKEPVGYEDPLSDSDSEVLPSVFDSHSSDGDDNQTNDRFKKDDEYHAVPPPLTRNYMPPLADLSFAGLDDSVYVSTANKASASISKYESSDFKTGDISVEKPKVDSVRTSGVIIEDWVSDDEDTLVDTQVDSQTIVKPSFKKIEFTKSMTEYVKSVK</sequence>
<accession>A0A6L2JW73</accession>
<dbReference type="InterPro" id="IPR001229">
    <property type="entry name" value="Jacalin-like_lectin_dom"/>
</dbReference>
<reference evidence="5" key="1">
    <citation type="journal article" date="2019" name="Sci. Rep.">
        <title>Draft genome of Tanacetum cinerariifolium, the natural source of mosquito coil.</title>
        <authorList>
            <person name="Yamashiro T."/>
            <person name="Shiraishi A."/>
            <person name="Satake H."/>
            <person name="Nakayama K."/>
        </authorList>
    </citation>
    <scope>NUCLEOTIDE SEQUENCE</scope>
</reference>
<dbReference type="GO" id="GO:0030246">
    <property type="term" value="F:carbohydrate binding"/>
    <property type="evidence" value="ECO:0007669"/>
    <property type="project" value="UniProtKB-KW"/>
</dbReference>
<dbReference type="SUPFAM" id="SSF51101">
    <property type="entry name" value="Mannose-binding lectins"/>
    <property type="match status" value="1"/>
</dbReference>
<gene>
    <name evidence="5" type="ORF">Tci_012103</name>
</gene>
<evidence type="ECO:0000313" key="5">
    <source>
        <dbReference type="EMBL" id="GEU40125.1"/>
    </source>
</evidence>
<name>A0A6L2JW73_TANCI</name>
<evidence type="ECO:0000259" key="4">
    <source>
        <dbReference type="Pfam" id="PF01419"/>
    </source>
</evidence>
<feature type="domain" description="Jacalin-type lectin" evidence="4">
    <location>
        <begin position="12"/>
        <end position="90"/>
    </location>
</feature>
<dbReference type="AlphaFoldDB" id="A0A6L2JW73"/>
<dbReference type="Pfam" id="PF01419">
    <property type="entry name" value="Jacalin"/>
    <property type="match status" value="1"/>
</dbReference>
<dbReference type="InterPro" id="IPR036404">
    <property type="entry name" value="Jacalin-like_lectin_dom_sf"/>
</dbReference>
<organism evidence="5">
    <name type="scientific">Tanacetum cinerariifolium</name>
    <name type="common">Dalmatian daisy</name>
    <name type="synonym">Chrysanthemum cinerariifolium</name>
    <dbReference type="NCBI Taxonomy" id="118510"/>
    <lineage>
        <taxon>Eukaryota</taxon>
        <taxon>Viridiplantae</taxon>
        <taxon>Streptophyta</taxon>
        <taxon>Embryophyta</taxon>
        <taxon>Tracheophyta</taxon>
        <taxon>Spermatophyta</taxon>
        <taxon>Magnoliopsida</taxon>
        <taxon>eudicotyledons</taxon>
        <taxon>Gunneridae</taxon>
        <taxon>Pentapetalae</taxon>
        <taxon>asterids</taxon>
        <taxon>campanulids</taxon>
        <taxon>Asterales</taxon>
        <taxon>Asteraceae</taxon>
        <taxon>Asteroideae</taxon>
        <taxon>Anthemideae</taxon>
        <taxon>Anthemidinae</taxon>
        <taxon>Tanacetum</taxon>
    </lineage>
</organism>
<comment type="similarity">
    <text evidence="1">Belongs to the jacalin lectin family.</text>
</comment>
<protein>
    <submittedName>
        <fullName evidence="5">Ribonuclease H-like domain-containing protein</fullName>
    </submittedName>
</protein>
<dbReference type="EMBL" id="BKCJ010001262">
    <property type="protein sequence ID" value="GEU40125.1"/>
    <property type="molecule type" value="Genomic_DNA"/>
</dbReference>
<feature type="compositionally biased region" description="Basic and acidic residues" evidence="3">
    <location>
        <begin position="354"/>
        <end position="365"/>
    </location>
</feature>
<comment type="caution">
    <text evidence="5">The sequence shown here is derived from an EMBL/GenBank/DDBJ whole genome shotgun (WGS) entry which is preliminary data.</text>
</comment>
<evidence type="ECO:0000256" key="1">
    <source>
        <dbReference type="ARBA" id="ARBA00006568"/>
    </source>
</evidence>
<dbReference type="Gene3D" id="2.100.10.30">
    <property type="entry name" value="Jacalin-like lectin domain"/>
    <property type="match status" value="1"/>
</dbReference>
<evidence type="ECO:0000256" key="3">
    <source>
        <dbReference type="SAM" id="MobiDB-lite"/>
    </source>
</evidence>
<feature type="region of interest" description="Disordered" evidence="3">
    <location>
        <begin position="321"/>
        <end position="372"/>
    </location>
</feature>
<keyword evidence="2" id="KW-0430">Lectin</keyword>
<proteinExistence type="inferred from homology"/>
<evidence type="ECO:0000256" key="2">
    <source>
        <dbReference type="ARBA" id="ARBA00022734"/>
    </source>
</evidence>